<name>A0ABV7FBP5_9BURK</name>
<evidence type="ECO:0000313" key="3">
    <source>
        <dbReference type="Proteomes" id="UP001595530"/>
    </source>
</evidence>
<protein>
    <submittedName>
        <fullName evidence="2">IS21 family transposase</fullName>
    </submittedName>
</protein>
<organism evidence="2 3">
    <name type="scientific">Undibacterium arcticum</name>
    <dbReference type="NCBI Taxonomy" id="1762892"/>
    <lineage>
        <taxon>Bacteria</taxon>
        <taxon>Pseudomonadati</taxon>
        <taxon>Pseudomonadota</taxon>
        <taxon>Betaproteobacteria</taxon>
        <taxon>Burkholderiales</taxon>
        <taxon>Oxalobacteraceae</taxon>
        <taxon>Undibacterium</taxon>
    </lineage>
</organism>
<feature type="non-terminal residue" evidence="2">
    <location>
        <position position="237"/>
    </location>
</feature>
<dbReference type="InterPro" id="IPR054353">
    <property type="entry name" value="IstA-like_C"/>
</dbReference>
<comment type="caution">
    <text evidence="2">The sequence shown here is derived from an EMBL/GenBank/DDBJ whole genome shotgun (WGS) entry which is preliminary data.</text>
</comment>
<sequence length="237" mass="26899">VLVVERWVLARLRHQRFFSINELNRVLRDLLTDLNARPFKKLPGCRASAFAEMDQPALRPLPEKAYEYAEWKLARVGIDYHVDVGGHYYSVPCQFARQQVDVRTTATTVEVFHRGTRLASHVHCTFKGRHTTIDAHMPPAHRAVAGVTAETLRSQATAIGPRTEVLIERLLHQRRHPQQAFRSCLGVLRLGQEFGTARLEAACVRALKHNAVSWKSVHSILKHGLDQQVQAADQRVL</sequence>
<reference evidence="3" key="1">
    <citation type="journal article" date="2019" name="Int. J. Syst. Evol. Microbiol.">
        <title>The Global Catalogue of Microorganisms (GCM) 10K type strain sequencing project: providing services to taxonomists for standard genome sequencing and annotation.</title>
        <authorList>
            <consortium name="The Broad Institute Genomics Platform"/>
            <consortium name="The Broad Institute Genome Sequencing Center for Infectious Disease"/>
            <person name="Wu L."/>
            <person name="Ma J."/>
        </authorList>
    </citation>
    <scope>NUCLEOTIDE SEQUENCE [LARGE SCALE GENOMIC DNA]</scope>
    <source>
        <strain evidence="3">KCTC 42986</strain>
    </source>
</reference>
<dbReference type="Pfam" id="PF22483">
    <property type="entry name" value="Mu-transpos_C_2"/>
    <property type="match status" value="1"/>
</dbReference>
<evidence type="ECO:0000259" key="1">
    <source>
        <dbReference type="Pfam" id="PF22483"/>
    </source>
</evidence>
<gene>
    <name evidence="2" type="ORF">ACFOFO_26485</name>
</gene>
<dbReference type="PANTHER" id="PTHR35004:SF8">
    <property type="entry name" value="TRANSPOSASE RV3428C-RELATED"/>
    <property type="match status" value="1"/>
</dbReference>
<dbReference type="Proteomes" id="UP001595530">
    <property type="component" value="Unassembled WGS sequence"/>
</dbReference>
<dbReference type="EMBL" id="JBHRTP010000133">
    <property type="protein sequence ID" value="MFC3111446.1"/>
    <property type="molecule type" value="Genomic_DNA"/>
</dbReference>
<dbReference type="PANTHER" id="PTHR35004">
    <property type="entry name" value="TRANSPOSASE RV3428C-RELATED"/>
    <property type="match status" value="1"/>
</dbReference>
<proteinExistence type="predicted"/>
<keyword evidence="3" id="KW-1185">Reference proteome</keyword>
<accession>A0ABV7FBP5</accession>
<evidence type="ECO:0000313" key="2">
    <source>
        <dbReference type="EMBL" id="MFC3111446.1"/>
    </source>
</evidence>
<feature type="domain" description="Transposase for insertion sequence element IS21-like C-terminal" evidence="1">
    <location>
        <begin position="61"/>
        <end position="131"/>
    </location>
</feature>
<feature type="non-terminal residue" evidence="2">
    <location>
        <position position="1"/>
    </location>
</feature>